<dbReference type="PROSITE" id="PS50090">
    <property type="entry name" value="MYB_LIKE"/>
    <property type="match status" value="2"/>
</dbReference>
<proteinExistence type="predicted"/>
<evidence type="ECO:0000256" key="1">
    <source>
        <dbReference type="ARBA" id="ARBA00023015"/>
    </source>
</evidence>
<evidence type="ECO:0000313" key="7">
    <source>
        <dbReference type="EMBL" id="ORY04182.1"/>
    </source>
</evidence>
<dbReference type="PANTHER" id="PTHR46621">
    <property type="entry name" value="SNRNA-ACTIVATING PROTEIN COMPLEX SUBUNIT 4"/>
    <property type="match status" value="1"/>
</dbReference>
<dbReference type="SMART" id="SM00717">
    <property type="entry name" value="SANT"/>
    <property type="match status" value="3"/>
</dbReference>
<dbReference type="InterPro" id="IPR051575">
    <property type="entry name" value="Myb-like_DNA-bd"/>
</dbReference>
<dbReference type="GO" id="GO:0042795">
    <property type="term" value="P:snRNA transcription by RNA polymerase II"/>
    <property type="evidence" value="ECO:0007669"/>
    <property type="project" value="TreeGrafter"/>
</dbReference>
<accession>A0A1Y1Z1L7</accession>
<dbReference type="GO" id="GO:0001006">
    <property type="term" value="F:RNA polymerase III type 3 promoter sequence-specific DNA binding"/>
    <property type="evidence" value="ECO:0007669"/>
    <property type="project" value="TreeGrafter"/>
</dbReference>
<dbReference type="STRING" id="1314790.A0A1Y1Z1L7"/>
<dbReference type="InterPro" id="IPR017930">
    <property type="entry name" value="Myb_dom"/>
</dbReference>
<dbReference type="InterPro" id="IPR001005">
    <property type="entry name" value="SANT/Myb"/>
</dbReference>
<dbReference type="OrthoDB" id="2143914at2759"/>
<feature type="domain" description="Myb-like" evidence="5">
    <location>
        <begin position="38"/>
        <end position="81"/>
    </location>
</feature>
<feature type="domain" description="Myb-like" evidence="5">
    <location>
        <begin position="146"/>
        <end position="197"/>
    </location>
</feature>
<dbReference type="SUPFAM" id="SSF46689">
    <property type="entry name" value="Homeodomain-like"/>
    <property type="match status" value="2"/>
</dbReference>
<gene>
    <name evidence="7" type="ORF">K493DRAFT_311474</name>
</gene>
<evidence type="ECO:0000256" key="3">
    <source>
        <dbReference type="ARBA" id="ARBA00023163"/>
    </source>
</evidence>
<dbReference type="AlphaFoldDB" id="A0A1Y1Z1L7"/>
<dbReference type="Pfam" id="PF13921">
    <property type="entry name" value="Myb_DNA-bind_6"/>
    <property type="match status" value="1"/>
</dbReference>
<feature type="domain" description="HTH myb-type" evidence="6">
    <location>
        <begin position="31"/>
        <end position="85"/>
    </location>
</feature>
<dbReference type="CDD" id="cd00167">
    <property type="entry name" value="SANT"/>
    <property type="match status" value="3"/>
</dbReference>
<dbReference type="InterPro" id="IPR009057">
    <property type="entry name" value="Homeodomain-like_sf"/>
</dbReference>
<dbReference type="PANTHER" id="PTHR46621:SF1">
    <property type="entry name" value="SNRNA-ACTIVATING PROTEIN COMPLEX SUBUNIT 4"/>
    <property type="match status" value="1"/>
</dbReference>
<evidence type="ECO:0000259" key="6">
    <source>
        <dbReference type="PROSITE" id="PS51294"/>
    </source>
</evidence>
<keyword evidence="1" id="KW-0805">Transcription regulation</keyword>
<keyword evidence="3" id="KW-0804">Transcription</keyword>
<evidence type="ECO:0000259" key="5">
    <source>
        <dbReference type="PROSITE" id="PS50090"/>
    </source>
</evidence>
<evidence type="ECO:0000256" key="4">
    <source>
        <dbReference type="ARBA" id="ARBA00023242"/>
    </source>
</evidence>
<organism evidence="7 8">
    <name type="scientific">Basidiobolus meristosporus CBS 931.73</name>
    <dbReference type="NCBI Taxonomy" id="1314790"/>
    <lineage>
        <taxon>Eukaryota</taxon>
        <taxon>Fungi</taxon>
        <taxon>Fungi incertae sedis</taxon>
        <taxon>Zoopagomycota</taxon>
        <taxon>Entomophthoromycotina</taxon>
        <taxon>Basidiobolomycetes</taxon>
        <taxon>Basidiobolales</taxon>
        <taxon>Basidiobolaceae</taxon>
        <taxon>Basidiobolus</taxon>
    </lineage>
</organism>
<dbReference type="Pfam" id="PF00249">
    <property type="entry name" value="Myb_DNA-binding"/>
    <property type="match status" value="1"/>
</dbReference>
<name>A0A1Y1Z1L7_9FUNG</name>
<comment type="caution">
    <text evidence="7">The sequence shown here is derived from an EMBL/GenBank/DDBJ whole genome shotgun (WGS) entry which is preliminary data.</text>
</comment>
<protein>
    <recommendedName>
        <fullName evidence="9">Homeodomain-like protein</fullName>
    </recommendedName>
</protein>
<dbReference type="Gene3D" id="1.10.10.60">
    <property type="entry name" value="Homeodomain-like"/>
    <property type="match status" value="3"/>
</dbReference>
<dbReference type="GO" id="GO:0042796">
    <property type="term" value="P:snRNA transcription by RNA polymerase III"/>
    <property type="evidence" value="ECO:0007669"/>
    <property type="project" value="TreeGrafter"/>
</dbReference>
<feature type="domain" description="HTH myb-type" evidence="6">
    <location>
        <begin position="154"/>
        <end position="201"/>
    </location>
</feature>
<keyword evidence="8" id="KW-1185">Reference proteome</keyword>
<dbReference type="GO" id="GO:0019185">
    <property type="term" value="C:snRNA-activating protein complex"/>
    <property type="evidence" value="ECO:0007669"/>
    <property type="project" value="TreeGrafter"/>
</dbReference>
<dbReference type="GO" id="GO:0000978">
    <property type="term" value="F:RNA polymerase II cis-regulatory region sequence-specific DNA binding"/>
    <property type="evidence" value="ECO:0007669"/>
    <property type="project" value="TreeGrafter"/>
</dbReference>
<evidence type="ECO:0008006" key="9">
    <source>
        <dbReference type="Google" id="ProtNLM"/>
    </source>
</evidence>
<sequence>MSWLKSRLTCKLNPLARYALTRSRSNQFSTTSTLRILNWTPEENERLIRLVDEYGEKWSYIARSFPGRQLQTLRYHYLVKLKPEINLQRLMKSKGYAASQVWTEDDEKLLHKLVLKHGFVWTVIQKEGFQTRSCAQLKSKYLQGLRTDPRWNVWTHKLDDTLLNAIQSIGFDNWEEVSKLVKGKTPECCQNRWLALKTEAAEWKNGQKQKAQQGNSL</sequence>
<dbReference type="InParanoid" id="A0A1Y1Z1L7"/>
<dbReference type="EMBL" id="MCFE01000038">
    <property type="protein sequence ID" value="ORY04182.1"/>
    <property type="molecule type" value="Genomic_DNA"/>
</dbReference>
<keyword evidence="4" id="KW-0539">Nucleus</keyword>
<reference evidence="7 8" key="1">
    <citation type="submission" date="2016-07" db="EMBL/GenBank/DDBJ databases">
        <title>Pervasive Adenine N6-methylation of Active Genes in Fungi.</title>
        <authorList>
            <consortium name="DOE Joint Genome Institute"/>
            <person name="Mondo S.J."/>
            <person name="Dannebaum R.O."/>
            <person name="Kuo R.C."/>
            <person name="Labutti K."/>
            <person name="Haridas S."/>
            <person name="Kuo A."/>
            <person name="Salamov A."/>
            <person name="Ahrendt S.R."/>
            <person name="Lipzen A."/>
            <person name="Sullivan W."/>
            <person name="Andreopoulos W.B."/>
            <person name="Clum A."/>
            <person name="Lindquist E."/>
            <person name="Daum C."/>
            <person name="Ramamoorthy G.K."/>
            <person name="Gryganskyi A."/>
            <person name="Culley D."/>
            <person name="Magnuson J.K."/>
            <person name="James T.Y."/>
            <person name="O'Malley M.A."/>
            <person name="Stajich J.E."/>
            <person name="Spatafora J.W."/>
            <person name="Visel A."/>
            <person name="Grigoriev I.V."/>
        </authorList>
    </citation>
    <scope>NUCLEOTIDE SEQUENCE [LARGE SCALE GENOMIC DNA]</scope>
    <source>
        <strain evidence="7 8">CBS 931.73</strain>
    </source>
</reference>
<evidence type="ECO:0000313" key="8">
    <source>
        <dbReference type="Proteomes" id="UP000193498"/>
    </source>
</evidence>
<dbReference type="Proteomes" id="UP000193498">
    <property type="component" value="Unassembled WGS sequence"/>
</dbReference>
<keyword evidence="2" id="KW-0238">DNA-binding</keyword>
<dbReference type="PROSITE" id="PS51294">
    <property type="entry name" value="HTH_MYB"/>
    <property type="match status" value="2"/>
</dbReference>
<evidence type="ECO:0000256" key="2">
    <source>
        <dbReference type="ARBA" id="ARBA00023125"/>
    </source>
</evidence>